<dbReference type="GO" id="GO:0006750">
    <property type="term" value="P:glutathione biosynthetic process"/>
    <property type="evidence" value="ECO:0007669"/>
    <property type="project" value="InterPro"/>
</dbReference>
<keyword evidence="4" id="KW-0067">ATP-binding</keyword>
<name>A0A381PK20_9ZZZZ</name>
<evidence type="ECO:0000256" key="4">
    <source>
        <dbReference type="ARBA" id="ARBA00022840"/>
    </source>
</evidence>
<dbReference type="SUPFAM" id="SSF55931">
    <property type="entry name" value="Glutamine synthetase/guanido kinase"/>
    <property type="match status" value="1"/>
</dbReference>
<dbReference type="Gene3D" id="3.30.590.20">
    <property type="match status" value="1"/>
</dbReference>
<dbReference type="InterPro" id="IPR006336">
    <property type="entry name" value="GCS2"/>
</dbReference>
<dbReference type="PANTHER" id="PTHR34378">
    <property type="entry name" value="GLUTAMATE--CYSTEINE LIGASE, CHLOROPLASTIC"/>
    <property type="match status" value="1"/>
</dbReference>
<dbReference type="Pfam" id="PF04107">
    <property type="entry name" value="GCS2"/>
    <property type="match status" value="1"/>
</dbReference>
<dbReference type="PANTHER" id="PTHR34378:SF1">
    <property type="entry name" value="GLUTAMATE--CYSTEINE LIGASE, CHLOROPLASTIC"/>
    <property type="match status" value="1"/>
</dbReference>
<keyword evidence="2" id="KW-0436">Ligase</keyword>
<dbReference type="GO" id="GO:0005524">
    <property type="term" value="F:ATP binding"/>
    <property type="evidence" value="ECO:0007669"/>
    <property type="project" value="UniProtKB-KW"/>
</dbReference>
<keyword evidence="3" id="KW-0547">Nucleotide-binding</keyword>
<gene>
    <name evidence="5" type="ORF">METZ01_LOCUS18647</name>
</gene>
<reference evidence="5" key="1">
    <citation type="submission" date="2018-05" db="EMBL/GenBank/DDBJ databases">
        <authorList>
            <person name="Lanie J.A."/>
            <person name="Ng W.-L."/>
            <person name="Kazmierczak K.M."/>
            <person name="Andrzejewski T.M."/>
            <person name="Davidsen T.M."/>
            <person name="Wayne K.J."/>
            <person name="Tettelin H."/>
            <person name="Glass J.I."/>
            <person name="Rusch D."/>
            <person name="Podicherti R."/>
            <person name="Tsui H.-C.T."/>
            <person name="Winkler M.E."/>
        </authorList>
    </citation>
    <scope>NUCLEOTIDE SEQUENCE</scope>
</reference>
<protein>
    <recommendedName>
        <fullName evidence="1">glutamate--cysteine ligase</fullName>
        <ecNumber evidence="1">6.3.2.2</ecNumber>
    </recommendedName>
</protein>
<dbReference type="InterPro" id="IPR014746">
    <property type="entry name" value="Gln_synth/guanido_kin_cat_dom"/>
</dbReference>
<organism evidence="5">
    <name type="scientific">marine metagenome</name>
    <dbReference type="NCBI Taxonomy" id="408172"/>
    <lineage>
        <taxon>unclassified sequences</taxon>
        <taxon>metagenomes</taxon>
        <taxon>ecological metagenomes</taxon>
    </lineage>
</organism>
<dbReference type="GO" id="GO:0004357">
    <property type="term" value="F:glutamate-cysteine ligase activity"/>
    <property type="evidence" value="ECO:0007669"/>
    <property type="project" value="UniProtKB-EC"/>
</dbReference>
<dbReference type="EMBL" id="UINC01000968">
    <property type="protein sequence ID" value="SUZ65793.1"/>
    <property type="molecule type" value="Genomic_DNA"/>
</dbReference>
<evidence type="ECO:0000256" key="1">
    <source>
        <dbReference type="ARBA" id="ARBA00012220"/>
    </source>
</evidence>
<dbReference type="InterPro" id="IPR035434">
    <property type="entry name" value="GCL_bact_plant"/>
</dbReference>
<dbReference type="EC" id="6.3.2.2" evidence="1"/>
<evidence type="ECO:0000256" key="2">
    <source>
        <dbReference type="ARBA" id="ARBA00022598"/>
    </source>
</evidence>
<sequence length="451" mass="50711">MTHNDLKSLFLGYCRKDSGTPDKQLIGMEYENFVFIPDEDNPEGGFRPLPVDGDSGVFSVLENLVELTKDSADPLEKVFEKDMLLALTSPSGSKITIEPGGQIELSDAPRNSLLEAQNSLQSFLKLLEEAVSGFGGRLLFQGVQPLHSLEALPFFPKNRYRIMFPHMLNTGSLGQWMMKASTGVQVSIDYASIEDMERKFVFLNRLSPFLTAIFANSPLIEGSPSGYLSYRSHIWEHTDNSRSGLPEAFLSADFRLEDYVEWALKTGPYHLKRDGEGVLTTAWSFQQLLDGKHPDLIMNMNDWEEHLGMLFPDIRIKNILEVRVIDSVAPQYSLAIPALIGSLLYNETAFASVQSILMDMPKEEFKIYKKAVAKDALHAEVNRTNFAKTGRLIVEKALEGLGSAEENWLLPYFEQYTKGSLTPADETLELFRECGENPDKWLAAVLKNDTY</sequence>
<dbReference type="PIRSF" id="PIRSF017901">
    <property type="entry name" value="GCL"/>
    <property type="match status" value="1"/>
</dbReference>
<accession>A0A381PK20</accession>
<evidence type="ECO:0000313" key="5">
    <source>
        <dbReference type="EMBL" id="SUZ65793.1"/>
    </source>
</evidence>
<dbReference type="AlphaFoldDB" id="A0A381PK20"/>
<proteinExistence type="predicted"/>
<evidence type="ECO:0000256" key="3">
    <source>
        <dbReference type="ARBA" id="ARBA00022741"/>
    </source>
</evidence>